<feature type="domain" description="Neutral/alkaline non-lysosomal ceramidase N-terminal" evidence="1">
    <location>
        <begin position="71"/>
        <end position="267"/>
    </location>
</feature>
<protein>
    <recommendedName>
        <fullName evidence="1">Neutral/alkaline non-lysosomal ceramidase N-terminal domain-containing protein</fullName>
    </recommendedName>
</protein>
<dbReference type="AlphaFoldDB" id="A0A381N0N7"/>
<proteinExistence type="predicted"/>
<evidence type="ECO:0000313" key="2">
    <source>
        <dbReference type="EMBL" id="SUZ48141.1"/>
    </source>
</evidence>
<reference evidence="2" key="1">
    <citation type="submission" date="2018-05" db="EMBL/GenBank/DDBJ databases">
        <authorList>
            <person name="Lanie J.A."/>
            <person name="Ng W.-L."/>
            <person name="Kazmierczak K.M."/>
            <person name="Andrzejewski T.M."/>
            <person name="Davidsen T.M."/>
            <person name="Wayne K.J."/>
            <person name="Tettelin H."/>
            <person name="Glass J.I."/>
            <person name="Rusch D."/>
            <person name="Podicherti R."/>
            <person name="Tsui H.-C.T."/>
            <person name="Winkler M.E."/>
        </authorList>
    </citation>
    <scope>NUCLEOTIDE SEQUENCE</scope>
</reference>
<accession>A0A381N0N7</accession>
<name>A0A381N0N7_9ZZZZ</name>
<sequence length="458" mass="52139">MFKRLTIAILLTFSLLALVIKPLDRSPLEESLYYQNTIKAFDSIKNNTPRHINGDTIKVGWAKKSLIPKYKTPMAGYGARKGAHFEGIEDSIWVSAVIFDNGIYRSAYISMDLLIIPPTLNTEKLVEGLDLESKNIYFTASHTHSSIGGYLERLAGNLFGGTFDAKILEFIRNQTRNAIIEATKNLHNARIGYASIYAADYITNRLVGDSLGTYDPYLRMIKIEKDNGENGIIFSYSAHATCYGRKQLNLSSDYPGKVVEKLEKNEKIDFIVYGAGAVGSMSPRSRHKIESKKVMEISDGISEELLNAFRSVGTKYEFKLHSNTINIQLREESYKLNSYFIFRPWLFKWLVGNTKKYISYLRIGENLLVGTPCDFSGELVSPIENSLSPIKNPLSNKKLNLMINSFNGCYIGYVTDDKWYDRNDIYTYETHTMNWFGPYNGRYISELIKKTIEINENN</sequence>
<gene>
    <name evidence="2" type="ORF">METZ01_LOCUS995</name>
</gene>
<evidence type="ECO:0000259" key="1">
    <source>
        <dbReference type="Pfam" id="PF04734"/>
    </source>
</evidence>
<organism evidence="2">
    <name type="scientific">marine metagenome</name>
    <dbReference type="NCBI Taxonomy" id="408172"/>
    <lineage>
        <taxon>unclassified sequences</taxon>
        <taxon>metagenomes</taxon>
        <taxon>ecological metagenomes</taxon>
    </lineage>
</organism>
<dbReference type="Pfam" id="PF04734">
    <property type="entry name" value="Ceramidase_alk"/>
    <property type="match status" value="1"/>
</dbReference>
<dbReference type="InterPro" id="IPR031329">
    <property type="entry name" value="NEUT/ALK_ceramidase_N"/>
</dbReference>
<dbReference type="EMBL" id="UINC01000054">
    <property type="protein sequence ID" value="SUZ48141.1"/>
    <property type="molecule type" value="Genomic_DNA"/>
</dbReference>